<accession>A0A1D8IP75</accession>
<protein>
    <recommendedName>
        <fullName evidence="7">Type IV secretion system coupling protein TraD DNA-binding domain-containing protein</fullName>
    </recommendedName>
</protein>
<keyword evidence="5" id="KW-0472">Membrane</keyword>
<dbReference type="RefSeq" id="WP_070078672.1">
    <property type="nucleotide sequence ID" value="NZ_CP017415.1"/>
</dbReference>
<dbReference type="SUPFAM" id="SSF52540">
    <property type="entry name" value="P-loop containing nucleoside triphosphate hydrolases"/>
    <property type="match status" value="1"/>
</dbReference>
<comment type="subcellular location">
    <subcellularLocation>
        <location evidence="1">Cell membrane</location>
        <topology evidence="1">Multi-pass membrane protein</topology>
    </subcellularLocation>
</comment>
<dbReference type="EMBL" id="CP017415">
    <property type="protein sequence ID" value="AOU98310.1"/>
    <property type="molecule type" value="Genomic_DNA"/>
</dbReference>
<reference evidence="9" key="1">
    <citation type="submission" date="2016-09" db="EMBL/GenBank/DDBJ databases">
        <title>Acidihalobacter prosperus F5.</title>
        <authorList>
            <person name="Khaleque H.N."/>
            <person name="Ramsay J.P."/>
            <person name="Kaksonen A.H."/>
            <person name="Boxall N.J."/>
            <person name="Watkin E.L.J."/>
        </authorList>
    </citation>
    <scope>NUCLEOTIDE SEQUENCE [LARGE SCALE GENOMIC DNA]</scope>
    <source>
        <strain evidence="9">F5</strain>
    </source>
</reference>
<dbReference type="AlphaFoldDB" id="A0A1D8IP75"/>
<evidence type="ECO:0000313" key="9">
    <source>
        <dbReference type="Proteomes" id="UP000095401"/>
    </source>
</evidence>
<keyword evidence="9" id="KW-1185">Reference proteome</keyword>
<dbReference type="KEGG" id="aprs:BI364_10365"/>
<evidence type="ECO:0000256" key="6">
    <source>
        <dbReference type="SAM" id="MobiDB-lite"/>
    </source>
</evidence>
<dbReference type="GO" id="GO:0005886">
    <property type="term" value="C:plasma membrane"/>
    <property type="evidence" value="ECO:0007669"/>
    <property type="project" value="UniProtKB-SubCell"/>
</dbReference>
<name>A0A1D8IP75_9GAMM</name>
<dbReference type="InterPro" id="IPR019476">
    <property type="entry name" value="T4SS_TraD_DNA-bd"/>
</dbReference>
<evidence type="ECO:0000313" key="8">
    <source>
        <dbReference type="EMBL" id="AOU98310.1"/>
    </source>
</evidence>
<keyword evidence="2" id="KW-1003">Cell membrane</keyword>
<keyword evidence="3" id="KW-0812">Transmembrane</keyword>
<evidence type="ECO:0000256" key="4">
    <source>
        <dbReference type="ARBA" id="ARBA00022989"/>
    </source>
</evidence>
<dbReference type="Gene3D" id="3.40.50.300">
    <property type="entry name" value="P-loop containing nucleotide triphosphate hydrolases"/>
    <property type="match status" value="2"/>
</dbReference>
<proteinExistence type="predicted"/>
<keyword evidence="4" id="KW-1133">Transmembrane helix</keyword>
<feature type="domain" description="Type IV secretion system coupling protein TraD DNA-binding" evidence="7">
    <location>
        <begin position="140"/>
        <end position="524"/>
    </location>
</feature>
<gene>
    <name evidence="8" type="ORF">BI364_10365</name>
</gene>
<dbReference type="PANTHER" id="PTHR37937:SF1">
    <property type="entry name" value="CONJUGATIVE TRANSFER: DNA TRANSPORT"/>
    <property type="match status" value="1"/>
</dbReference>
<dbReference type="PANTHER" id="PTHR37937">
    <property type="entry name" value="CONJUGATIVE TRANSFER: DNA TRANSPORT"/>
    <property type="match status" value="1"/>
</dbReference>
<dbReference type="CDD" id="cd01127">
    <property type="entry name" value="TrwB_TraG_TraD_VirD4"/>
    <property type="match status" value="1"/>
</dbReference>
<dbReference type="Pfam" id="PF10412">
    <property type="entry name" value="TrwB_AAD_bind"/>
    <property type="match status" value="1"/>
</dbReference>
<evidence type="ECO:0000256" key="3">
    <source>
        <dbReference type="ARBA" id="ARBA00022692"/>
    </source>
</evidence>
<sequence length="584" mass="62285">MPRDWLSTAGIAVGVGLPLSALGAAAALSIGVAGHQLPPLSTLARAIAGAHLPSLLSDALRLPNPIYSQVWLARFAPTWPAWATVGAAAGITAGIALGWLAGSVAEIKAERGRSVARGHAAARAEAAIETKVSGPGIQIHPQLQISRDRETRGIQLTGSPGSGKTVIIVWLLQQILRDPGARVLIHDIKGDFTSRIFSILREDERVSLVAPWDRRSARWSAAADIRSAADARELATRLIATPTTGNAQWAQGAQLILAGLVVTLAKGTKGRWTWADLQDEIAQPYSQMRASAITGAPMAAGLLPAEPNATTASYMANLTAAAGGLISDLAAADRATRGSWNARSWLAGRGPRIVILQGSTRFSELSKAVNSSIIRAISGNLDSMPDSRTRRIWLVMDELAQLGKVELSPLIETGRSKGVCLISGWQDVGQRRAIYGRDVADSWDSMIGTHLICRLIGPDSQQWASALVGRRQVRRQVRSASGDPTALSSRNMSRARNVSISEQIADEDVVRPEEFAALGPRAGGVEAMLITGGQTVHRMVWPFPQNWREVAPAHVPAAWTQGLATESDDSAEEKSPQTLLRPWL</sequence>
<evidence type="ECO:0000256" key="2">
    <source>
        <dbReference type="ARBA" id="ARBA00022475"/>
    </source>
</evidence>
<evidence type="ECO:0000256" key="5">
    <source>
        <dbReference type="ARBA" id="ARBA00023136"/>
    </source>
</evidence>
<feature type="region of interest" description="Disordered" evidence="6">
    <location>
        <begin position="563"/>
        <end position="584"/>
    </location>
</feature>
<dbReference type="InterPro" id="IPR027417">
    <property type="entry name" value="P-loop_NTPase"/>
</dbReference>
<evidence type="ECO:0000256" key="1">
    <source>
        <dbReference type="ARBA" id="ARBA00004651"/>
    </source>
</evidence>
<organism evidence="8 9">
    <name type="scientific">Acidihalobacter yilgarnensis</name>
    <dbReference type="NCBI Taxonomy" id="2819280"/>
    <lineage>
        <taxon>Bacteria</taxon>
        <taxon>Pseudomonadati</taxon>
        <taxon>Pseudomonadota</taxon>
        <taxon>Gammaproteobacteria</taxon>
        <taxon>Chromatiales</taxon>
        <taxon>Ectothiorhodospiraceae</taxon>
        <taxon>Acidihalobacter</taxon>
    </lineage>
</organism>
<dbReference type="Proteomes" id="UP000095401">
    <property type="component" value="Chromosome"/>
</dbReference>
<evidence type="ECO:0000259" key="7">
    <source>
        <dbReference type="Pfam" id="PF10412"/>
    </source>
</evidence>
<dbReference type="InterPro" id="IPR051539">
    <property type="entry name" value="T4SS-coupling_protein"/>
</dbReference>